<evidence type="ECO:0000256" key="14">
    <source>
        <dbReference type="PIRSR" id="PIRSR604385-3"/>
    </source>
</evidence>
<evidence type="ECO:0000259" key="15">
    <source>
        <dbReference type="PROSITE" id="PS51462"/>
    </source>
</evidence>
<dbReference type="GO" id="GO:0046872">
    <property type="term" value="F:metal ion binding"/>
    <property type="evidence" value="ECO:0007669"/>
    <property type="project" value="UniProtKB-KW"/>
</dbReference>
<comment type="cofactor">
    <cofactor evidence="1 13">
        <name>Mg(2+)</name>
        <dbReference type="ChEBI" id="CHEBI:18420"/>
    </cofactor>
</comment>
<dbReference type="GO" id="GO:0047631">
    <property type="term" value="F:ADP-ribose diphosphatase activity"/>
    <property type="evidence" value="ECO:0007669"/>
    <property type="project" value="UniProtKB-EC"/>
</dbReference>
<evidence type="ECO:0000256" key="3">
    <source>
        <dbReference type="ARBA" id="ARBA00012453"/>
    </source>
</evidence>
<dbReference type="InterPro" id="IPR020084">
    <property type="entry name" value="NUDIX_hydrolase_CS"/>
</dbReference>
<feature type="binding site" evidence="13">
    <location>
        <position position="106"/>
    </location>
    <ligand>
        <name>Mg(2+)</name>
        <dbReference type="ChEBI" id="CHEBI:18420"/>
        <label>1</label>
    </ligand>
</feature>
<dbReference type="Gene3D" id="3.90.79.10">
    <property type="entry name" value="Nucleoside Triphosphate Pyrophosphohydrolase"/>
    <property type="match status" value="1"/>
</dbReference>
<accession>A0A545T4V3</accession>
<reference evidence="16 17" key="1">
    <citation type="submission" date="2019-06" db="EMBL/GenBank/DDBJ databases">
        <title>Draft genome of Aliikangiella marina GYP-15.</title>
        <authorList>
            <person name="Wang G."/>
        </authorList>
    </citation>
    <scope>NUCLEOTIDE SEQUENCE [LARGE SCALE GENOMIC DNA]</scope>
    <source>
        <strain evidence="16 17">GYP-15</strain>
    </source>
</reference>
<comment type="similarity">
    <text evidence="2">Belongs to the Nudix hydrolase family. NudF subfamily.</text>
</comment>
<dbReference type="InterPro" id="IPR000086">
    <property type="entry name" value="NUDIX_hydrolase_dom"/>
</dbReference>
<dbReference type="PANTHER" id="PTHR11839">
    <property type="entry name" value="UDP/ADP-SUGAR PYROPHOSPHATASE"/>
    <property type="match status" value="1"/>
</dbReference>
<dbReference type="GO" id="GO:0006753">
    <property type="term" value="P:nucleoside phosphate metabolic process"/>
    <property type="evidence" value="ECO:0007669"/>
    <property type="project" value="TreeGrafter"/>
</dbReference>
<dbReference type="GO" id="GO:0005829">
    <property type="term" value="C:cytosol"/>
    <property type="evidence" value="ECO:0007669"/>
    <property type="project" value="TreeGrafter"/>
</dbReference>
<keyword evidence="6 16" id="KW-0378">Hydrolase</keyword>
<organism evidence="16 17">
    <name type="scientific">Aliikangiella marina</name>
    <dbReference type="NCBI Taxonomy" id="1712262"/>
    <lineage>
        <taxon>Bacteria</taxon>
        <taxon>Pseudomonadati</taxon>
        <taxon>Pseudomonadota</taxon>
        <taxon>Gammaproteobacteria</taxon>
        <taxon>Oceanospirillales</taxon>
        <taxon>Pleioneaceae</taxon>
        <taxon>Aliikangiella</taxon>
    </lineage>
</organism>
<feature type="binding site" evidence="13">
    <location>
        <position position="153"/>
    </location>
    <ligand>
        <name>Mg(2+)</name>
        <dbReference type="ChEBI" id="CHEBI:18420"/>
        <label>1</label>
    </ligand>
</feature>
<dbReference type="Proteomes" id="UP000317839">
    <property type="component" value="Unassembled WGS sequence"/>
</dbReference>
<evidence type="ECO:0000256" key="4">
    <source>
        <dbReference type="ARBA" id="ARBA00013297"/>
    </source>
</evidence>
<keyword evidence="7 13" id="KW-0460">Magnesium</keyword>
<dbReference type="GO" id="GO:0019144">
    <property type="term" value="F:ADP-sugar diphosphatase activity"/>
    <property type="evidence" value="ECO:0007669"/>
    <property type="project" value="TreeGrafter"/>
</dbReference>
<evidence type="ECO:0000256" key="12">
    <source>
        <dbReference type="ARBA" id="ARBA00049546"/>
    </source>
</evidence>
<dbReference type="InterPro" id="IPR004385">
    <property type="entry name" value="NDP_pyrophosphatase"/>
</dbReference>
<dbReference type="PROSITE" id="PS00893">
    <property type="entry name" value="NUDIX_BOX"/>
    <property type="match status" value="1"/>
</dbReference>
<evidence type="ECO:0000256" key="13">
    <source>
        <dbReference type="PIRSR" id="PIRSR604385-2"/>
    </source>
</evidence>
<sequence>MPNSSDYILQSEVCHDGFFQLKRHTVQYPKFDGSLSKVHKRELFVREPTVGAIVYDPENALVLFTEQFRIGPLENNETPWIFELPAGIVEQGEDKADAMAREIEEETGYRCQVKELIGEFYMSPGGSSELTSVFYCEASLDTSGVFGATGENEDIKTHIVPLDEALGFIQSKKLSASAAIGILWLAQNK</sequence>
<evidence type="ECO:0000256" key="10">
    <source>
        <dbReference type="ARBA" id="ARBA00030308"/>
    </source>
</evidence>
<keyword evidence="17" id="KW-1185">Reference proteome</keyword>
<evidence type="ECO:0000313" key="16">
    <source>
        <dbReference type="EMBL" id="TQV72236.1"/>
    </source>
</evidence>
<comment type="caution">
    <text evidence="16">The sequence shown here is derived from an EMBL/GenBank/DDBJ whole genome shotgun (WGS) entry which is preliminary data.</text>
</comment>
<dbReference type="AlphaFoldDB" id="A0A545T4V3"/>
<dbReference type="EC" id="3.6.1.13" evidence="3"/>
<dbReference type="InterPro" id="IPR015797">
    <property type="entry name" value="NUDIX_hydrolase-like_dom_sf"/>
</dbReference>
<dbReference type="NCBIfam" id="TIGR00052">
    <property type="entry name" value="nudix-type nucleoside diphosphatase, YffH/AdpP family"/>
    <property type="match status" value="1"/>
</dbReference>
<dbReference type="SUPFAM" id="SSF55811">
    <property type="entry name" value="Nudix"/>
    <property type="match status" value="1"/>
</dbReference>
<name>A0A545T4V3_9GAMM</name>
<proteinExistence type="inferred from homology"/>
<gene>
    <name evidence="16" type="ORF">FLL45_18635</name>
</gene>
<evidence type="ECO:0000256" key="7">
    <source>
        <dbReference type="ARBA" id="ARBA00022842"/>
    </source>
</evidence>
<dbReference type="PANTHER" id="PTHR11839:SF5">
    <property type="entry name" value="ADP-RIBOSE PYROPHOSPHATASE"/>
    <property type="match status" value="1"/>
</dbReference>
<evidence type="ECO:0000256" key="11">
    <source>
        <dbReference type="ARBA" id="ARBA00033056"/>
    </source>
</evidence>
<comment type="catalytic activity">
    <reaction evidence="12">
        <text>ADP-D-ribose + H2O = D-ribose 5-phosphate + AMP + 2 H(+)</text>
        <dbReference type="Rhea" id="RHEA:10412"/>
        <dbReference type="ChEBI" id="CHEBI:15377"/>
        <dbReference type="ChEBI" id="CHEBI:15378"/>
        <dbReference type="ChEBI" id="CHEBI:57967"/>
        <dbReference type="ChEBI" id="CHEBI:78346"/>
        <dbReference type="ChEBI" id="CHEBI:456215"/>
        <dbReference type="EC" id="3.6.1.13"/>
    </reaction>
</comment>
<dbReference type="Pfam" id="PF00293">
    <property type="entry name" value="NUDIX"/>
    <property type="match status" value="1"/>
</dbReference>
<evidence type="ECO:0000256" key="6">
    <source>
        <dbReference type="ARBA" id="ARBA00022801"/>
    </source>
</evidence>
<keyword evidence="5 13" id="KW-0479">Metal-binding</keyword>
<dbReference type="GO" id="GO:0019693">
    <property type="term" value="P:ribose phosphate metabolic process"/>
    <property type="evidence" value="ECO:0007669"/>
    <property type="project" value="TreeGrafter"/>
</dbReference>
<evidence type="ECO:0000256" key="8">
    <source>
        <dbReference type="ARBA" id="ARBA00025164"/>
    </source>
</evidence>
<comment type="function">
    <text evidence="8">Acts on ADP-mannose and ADP-glucose as well as ADP-ribose. Prevents glycogen biosynthesis. The reaction catalyzed by this enzyme is a limiting step of the gluconeogenic process.</text>
</comment>
<evidence type="ECO:0000256" key="9">
    <source>
        <dbReference type="ARBA" id="ARBA00030162"/>
    </source>
</evidence>
<protein>
    <recommendedName>
        <fullName evidence="4">ADP-ribose pyrophosphatase</fullName>
        <ecNumber evidence="3">3.6.1.13</ecNumber>
    </recommendedName>
    <alternativeName>
        <fullName evidence="9">ADP-ribose diphosphatase</fullName>
    </alternativeName>
    <alternativeName>
        <fullName evidence="11">ADP-ribose phosphohydrolase</fullName>
    </alternativeName>
    <alternativeName>
        <fullName evidence="10">Adenosine diphosphoribose pyrophosphatase</fullName>
    </alternativeName>
</protein>
<feature type="short sequence motif" description="Nudix box" evidence="14">
    <location>
        <begin position="87"/>
        <end position="109"/>
    </location>
</feature>
<evidence type="ECO:0000256" key="2">
    <source>
        <dbReference type="ARBA" id="ARBA00007482"/>
    </source>
</evidence>
<evidence type="ECO:0000256" key="5">
    <source>
        <dbReference type="ARBA" id="ARBA00022723"/>
    </source>
</evidence>
<feature type="binding site" evidence="13">
    <location>
        <position position="86"/>
    </location>
    <ligand>
        <name>Mg(2+)</name>
        <dbReference type="ChEBI" id="CHEBI:18420"/>
        <label>1</label>
    </ligand>
</feature>
<dbReference type="EMBL" id="VIKR01000005">
    <property type="protein sequence ID" value="TQV72236.1"/>
    <property type="molecule type" value="Genomic_DNA"/>
</dbReference>
<dbReference type="PROSITE" id="PS51462">
    <property type="entry name" value="NUDIX"/>
    <property type="match status" value="1"/>
</dbReference>
<evidence type="ECO:0000313" key="17">
    <source>
        <dbReference type="Proteomes" id="UP000317839"/>
    </source>
</evidence>
<feature type="binding site" evidence="13">
    <location>
        <position position="102"/>
    </location>
    <ligand>
        <name>Mg(2+)</name>
        <dbReference type="ChEBI" id="CHEBI:18420"/>
        <label>1</label>
    </ligand>
</feature>
<evidence type="ECO:0000256" key="1">
    <source>
        <dbReference type="ARBA" id="ARBA00001946"/>
    </source>
</evidence>
<dbReference type="OrthoDB" id="5292471at2"/>
<feature type="domain" description="Nudix hydrolase" evidence="15">
    <location>
        <begin position="45"/>
        <end position="182"/>
    </location>
</feature>
<dbReference type="RefSeq" id="WP_142943566.1">
    <property type="nucleotide sequence ID" value="NZ_VIKR01000005.1"/>
</dbReference>